<dbReference type="PANTHER" id="PTHR43701:SF12">
    <property type="entry name" value="MEMBRANE TRANSPORTER PROTEIN YTNM-RELATED"/>
    <property type="match status" value="1"/>
</dbReference>
<comment type="caution">
    <text evidence="6">The sequence shown here is derived from an EMBL/GenBank/DDBJ whole genome shotgun (WGS) entry which is preliminary data.</text>
</comment>
<evidence type="ECO:0000256" key="4">
    <source>
        <dbReference type="ARBA" id="ARBA00023136"/>
    </source>
</evidence>
<dbReference type="GO" id="GO:0005886">
    <property type="term" value="C:plasma membrane"/>
    <property type="evidence" value="ECO:0007669"/>
    <property type="project" value="UniProtKB-SubCell"/>
</dbReference>
<comment type="subcellular location">
    <subcellularLocation>
        <location evidence="5">Cell membrane</location>
        <topology evidence="5">Multi-pass membrane protein</topology>
    </subcellularLocation>
    <subcellularLocation>
        <location evidence="1">Membrane</location>
        <topology evidence="1">Multi-pass membrane protein</topology>
    </subcellularLocation>
</comment>
<feature type="transmembrane region" description="Helical" evidence="5">
    <location>
        <begin position="271"/>
        <end position="293"/>
    </location>
</feature>
<keyword evidence="4 5" id="KW-0472">Membrane</keyword>
<evidence type="ECO:0000256" key="2">
    <source>
        <dbReference type="ARBA" id="ARBA00022692"/>
    </source>
</evidence>
<gene>
    <name evidence="6" type="ORF">GCM10011322_27340</name>
</gene>
<evidence type="ECO:0000256" key="1">
    <source>
        <dbReference type="ARBA" id="ARBA00004141"/>
    </source>
</evidence>
<evidence type="ECO:0000313" key="6">
    <source>
        <dbReference type="EMBL" id="GGK38788.1"/>
    </source>
</evidence>
<proteinExistence type="inferred from homology"/>
<dbReference type="Pfam" id="PF01925">
    <property type="entry name" value="TauE"/>
    <property type="match status" value="1"/>
</dbReference>
<dbReference type="AlphaFoldDB" id="A0A917QBK7"/>
<protein>
    <recommendedName>
        <fullName evidence="5">Probable membrane transporter protein</fullName>
    </recommendedName>
</protein>
<dbReference type="PANTHER" id="PTHR43701">
    <property type="entry name" value="MEMBRANE TRANSPORTER PROTEIN MJ0441-RELATED"/>
    <property type="match status" value="1"/>
</dbReference>
<comment type="similarity">
    <text evidence="5">Belongs to the 4-toluene sulfonate uptake permease (TSUP) (TC 2.A.102) family.</text>
</comment>
<feature type="transmembrane region" description="Helical" evidence="5">
    <location>
        <begin position="12"/>
        <end position="37"/>
    </location>
</feature>
<feature type="transmembrane region" description="Helical" evidence="5">
    <location>
        <begin position="214"/>
        <end position="233"/>
    </location>
</feature>
<accession>A0A917QBK7</accession>
<dbReference type="Proteomes" id="UP000600449">
    <property type="component" value="Unassembled WGS sequence"/>
</dbReference>
<evidence type="ECO:0000256" key="5">
    <source>
        <dbReference type="RuleBase" id="RU363041"/>
    </source>
</evidence>
<feature type="transmembrane region" description="Helical" evidence="5">
    <location>
        <begin position="110"/>
        <end position="130"/>
    </location>
</feature>
<sequence length="312" mass="32880">MSIYLPVAEMTVSLFTILGLGAAVGFISGLFGIGGGFLMTPLLIFLGIPPAVAVATQTAQIVASSTTSGLAALRRRAIDLKLGGVLVAGGLVGTALGVWLFAAARRAGQLDLLIVVSYVTLFTVVGSLMLRESIREFLQSRKGKPRPRRRAGEHPAYLGLPLRMRFPRSKLYVSVIPLWGIAMFIGFAGAMLGIGGGFILVPALLYMFKVPTNIVVGTSQFQILCTTLAALVLHAVANQAVDLVLALMLIVGGVFGAQFGARASANLRADVFRFLLALLILGVGLRFAVELVVQPDELFSLSITQVGAEAVE</sequence>
<name>A0A917QBK7_9HYPH</name>
<dbReference type="EMBL" id="BMMF01000007">
    <property type="protein sequence ID" value="GGK38788.1"/>
    <property type="molecule type" value="Genomic_DNA"/>
</dbReference>
<keyword evidence="7" id="KW-1185">Reference proteome</keyword>
<keyword evidence="2 5" id="KW-0812">Transmembrane</keyword>
<feature type="transmembrane region" description="Helical" evidence="5">
    <location>
        <begin position="43"/>
        <end position="63"/>
    </location>
</feature>
<feature type="transmembrane region" description="Helical" evidence="5">
    <location>
        <begin position="240"/>
        <end position="259"/>
    </location>
</feature>
<dbReference type="InterPro" id="IPR051598">
    <property type="entry name" value="TSUP/Inactive_protease-like"/>
</dbReference>
<dbReference type="InterPro" id="IPR002781">
    <property type="entry name" value="TM_pro_TauE-like"/>
</dbReference>
<keyword evidence="5" id="KW-1003">Cell membrane</keyword>
<organism evidence="6 7">
    <name type="scientific">Salinarimonas ramus</name>
    <dbReference type="NCBI Taxonomy" id="690164"/>
    <lineage>
        <taxon>Bacteria</taxon>
        <taxon>Pseudomonadati</taxon>
        <taxon>Pseudomonadota</taxon>
        <taxon>Alphaproteobacteria</taxon>
        <taxon>Hyphomicrobiales</taxon>
        <taxon>Salinarimonadaceae</taxon>
        <taxon>Salinarimonas</taxon>
    </lineage>
</organism>
<keyword evidence="3 5" id="KW-1133">Transmembrane helix</keyword>
<evidence type="ECO:0000313" key="7">
    <source>
        <dbReference type="Proteomes" id="UP000600449"/>
    </source>
</evidence>
<dbReference type="RefSeq" id="WP_188913788.1">
    <property type="nucleotide sequence ID" value="NZ_BMMF01000007.1"/>
</dbReference>
<evidence type="ECO:0000256" key="3">
    <source>
        <dbReference type="ARBA" id="ARBA00022989"/>
    </source>
</evidence>
<feature type="transmembrane region" description="Helical" evidence="5">
    <location>
        <begin position="84"/>
        <end position="104"/>
    </location>
</feature>
<reference evidence="6 7" key="1">
    <citation type="journal article" date="2014" name="Int. J. Syst. Evol. Microbiol.">
        <title>Complete genome sequence of Corynebacterium casei LMG S-19264T (=DSM 44701T), isolated from a smear-ripened cheese.</title>
        <authorList>
            <consortium name="US DOE Joint Genome Institute (JGI-PGF)"/>
            <person name="Walter F."/>
            <person name="Albersmeier A."/>
            <person name="Kalinowski J."/>
            <person name="Ruckert C."/>
        </authorList>
    </citation>
    <scope>NUCLEOTIDE SEQUENCE [LARGE SCALE GENOMIC DNA]</scope>
    <source>
        <strain evidence="6 7">CGMCC 1.9161</strain>
    </source>
</reference>
<feature type="transmembrane region" description="Helical" evidence="5">
    <location>
        <begin position="171"/>
        <end position="194"/>
    </location>
</feature>